<dbReference type="GO" id="GO:0003677">
    <property type="term" value="F:DNA binding"/>
    <property type="evidence" value="ECO:0007669"/>
    <property type="project" value="UniProtKB-UniRule"/>
</dbReference>
<evidence type="ECO:0000259" key="5">
    <source>
        <dbReference type="PROSITE" id="PS51898"/>
    </source>
</evidence>
<dbReference type="Gene3D" id="1.10.443.10">
    <property type="entry name" value="Intergrase catalytic core"/>
    <property type="match status" value="2"/>
</dbReference>
<dbReference type="InterPro" id="IPR013762">
    <property type="entry name" value="Integrase-like_cat_sf"/>
</dbReference>
<organism evidence="7 8">
    <name type="scientific">Oceanospirillum sediminis</name>
    <dbReference type="NCBI Taxonomy" id="2760088"/>
    <lineage>
        <taxon>Bacteria</taxon>
        <taxon>Pseudomonadati</taxon>
        <taxon>Pseudomonadota</taxon>
        <taxon>Gammaproteobacteria</taxon>
        <taxon>Oceanospirillales</taxon>
        <taxon>Oceanospirillaceae</taxon>
        <taxon>Oceanospirillum</taxon>
    </lineage>
</organism>
<sequence length="283" mass="33310">MTPLRQQMTDQMTLRGYSSATQKAYLYQITELARYYHRSPHDLTIAELQQYLLYLIRERHWSCSSCRQAIHAIHFLYVQVLHRPIGPLELPHPKKAQKIPDLLYPDEVRAIIQHCNHGKQKAAVILAYATGMRIGEISQLRIHDLDGQHNRIKVRQGKGQKDRFVLFSEGLKENLRIYWRQYHPDDVVIYGQYKDRPLDKKYLRLEVKEAAQRAGITKEIRFHSLRHAFATHQLMAGMPLPRLQLLLGHKQISTTLRYLQWIAMMDSARCLNEDLVRDLWVTP</sequence>
<dbReference type="InterPro" id="IPR050090">
    <property type="entry name" value="Tyrosine_recombinase_XerCD"/>
</dbReference>
<dbReference type="InterPro" id="IPR004107">
    <property type="entry name" value="Integrase_SAM-like_N"/>
</dbReference>
<dbReference type="PROSITE" id="PS51900">
    <property type="entry name" value="CB"/>
    <property type="match status" value="1"/>
</dbReference>
<evidence type="ECO:0000256" key="4">
    <source>
        <dbReference type="PROSITE-ProRule" id="PRU01248"/>
    </source>
</evidence>
<evidence type="ECO:0000256" key="2">
    <source>
        <dbReference type="ARBA" id="ARBA00023125"/>
    </source>
</evidence>
<name>A0A839IXU9_9GAMM</name>
<dbReference type="InterPro" id="IPR010998">
    <property type="entry name" value="Integrase_recombinase_N"/>
</dbReference>
<feature type="domain" description="Tyr recombinase" evidence="5">
    <location>
        <begin position="98"/>
        <end position="272"/>
    </location>
</feature>
<evidence type="ECO:0000256" key="1">
    <source>
        <dbReference type="ARBA" id="ARBA00022908"/>
    </source>
</evidence>
<protein>
    <submittedName>
        <fullName evidence="7">Tyrosine-type recombinase/integrase</fullName>
    </submittedName>
</protein>
<accession>A0A839IXU9</accession>
<dbReference type="Pfam" id="PF13495">
    <property type="entry name" value="Phage_int_SAM_4"/>
    <property type="match status" value="1"/>
</dbReference>
<gene>
    <name evidence="7" type="ORF">H4O21_23920</name>
</gene>
<keyword evidence="1" id="KW-0229">DNA integration</keyword>
<dbReference type="Proteomes" id="UP000565262">
    <property type="component" value="Unassembled WGS sequence"/>
</dbReference>
<dbReference type="InterPro" id="IPR011010">
    <property type="entry name" value="DNA_brk_join_enz"/>
</dbReference>
<evidence type="ECO:0000256" key="3">
    <source>
        <dbReference type="ARBA" id="ARBA00023172"/>
    </source>
</evidence>
<dbReference type="Gene3D" id="1.10.150.130">
    <property type="match status" value="1"/>
</dbReference>
<keyword evidence="2 4" id="KW-0238">DNA-binding</keyword>
<dbReference type="GO" id="GO:0015074">
    <property type="term" value="P:DNA integration"/>
    <property type="evidence" value="ECO:0007669"/>
    <property type="project" value="UniProtKB-KW"/>
</dbReference>
<dbReference type="InterPro" id="IPR044068">
    <property type="entry name" value="CB"/>
</dbReference>
<evidence type="ECO:0000313" key="7">
    <source>
        <dbReference type="EMBL" id="MBB1489662.1"/>
    </source>
</evidence>
<dbReference type="AlphaFoldDB" id="A0A839IXU9"/>
<keyword evidence="3" id="KW-0233">DNA recombination</keyword>
<evidence type="ECO:0000259" key="6">
    <source>
        <dbReference type="PROSITE" id="PS51900"/>
    </source>
</evidence>
<dbReference type="PANTHER" id="PTHR30349">
    <property type="entry name" value="PHAGE INTEGRASE-RELATED"/>
    <property type="match status" value="1"/>
</dbReference>
<proteinExistence type="predicted"/>
<dbReference type="EMBL" id="JACJFM010000075">
    <property type="protein sequence ID" value="MBB1489662.1"/>
    <property type="molecule type" value="Genomic_DNA"/>
</dbReference>
<comment type="caution">
    <text evidence="7">The sequence shown here is derived from an EMBL/GenBank/DDBJ whole genome shotgun (WGS) entry which is preliminary data.</text>
</comment>
<keyword evidence="8" id="KW-1185">Reference proteome</keyword>
<evidence type="ECO:0000313" key="8">
    <source>
        <dbReference type="Proteomes" id="UP000565262"/>
    </source>
</evidence>
<dbReference type="InterPro" id="IPR002104">
    <property type="entry name" value="Integrase_catalytic"/>
</dbReference>
<dbReference type="SUPFAM" id="SSF56349">
    <property type="entry name" value="DNA breaking-rejoining enzymes"/>
    <property type="match status" value="1"/>
</dbReference>
<dbReference type="GO" id="GO:0006310">
    <property type="term" value="P:DNA recombination"/>
    <property type="evidence" value="ECO:0007669"/>
    <property type="project" value="UniProtKB-KW"/>
</dbReference>
<dbReference type="PROSITE" id="PS51898">
    <property type="entry name" value="TYR_RECOMBINASE"/>
    <property type="match status" value="1"/>
</dbReference>
<dbReference type="Pfam" id="PF00589">
    <property type="entry name" value="Phage_integrase"/>
    <property type="match status" value="1"/>
</dbReference>
<feature type="domain" description="Core-binding (CB)" evidence="6">
    <location>
        <begin position="1"/>
        <end position="81"/>
    </location>
</feature>
<dbReference type="PANTHER" id="PTHR30349:SF90">
    <property type="entry name" value="TYROSINE RECOMBINASE XERD"/>
    <property type="match status" value="1"/>
</dbReference>
<reference evidence="7 8" key="1">
    <citation type="submission" date="2020-08" db="EMBL/GenBank/DDBJ databases">
        <title>Oceanospirillum sp. nov. isolated from marine sediment.</title>
        <authorList>
            <person name="Ji X."/>
        </authorList>
    </citation>
    <scope>NUCLEOTIDE SEQUENCE [LARGE SCALE GENOMIC DNA]</scope>
    <source>
        <strain evidence="7 8">D5</strain>
    </source>
</reference>
<dbReference type="RefSeq" id="WP_182812338.1">
    <property type="nucleotide sequence ID" value="NZ_JACJFM010000075.1"/>
</dbReference>